<dbReference type="AlphaFoldDB" id="A0A0M1P600"/>
<protein>
    <recommendedName>
        <fullName evidence="3">WXG100 family type VII secretion target</fullName>
    </recommendedName>
</protein>
<keyword evidence="2" id="KW-1185">Reference proteome</keyword>
<accession>A0A0M1P600</accession>
<dbReference type="RefSeq" id="WP_053492740.1">
    <property type="nucleotide sequence ID" value="NZ_JBCMXJ010000005.1"/>
</dbReference>
<dbReference type="PATRIC" id="fig|1705565.3.peg.4558"/>
<sequence>MRISVEPESLRTLSRQLQHSSEEYLAITRTLDQAMNSLVWETSLKAAVIDEWQSARSLGEHLGALLAQLGKHLQSKADQFQETDHQYHTILEHAMISTVSPTALFAASGMDSRAILPEYGNNSTVISNPSSAAAAVGMTSGDNGDSAKQAALAGQSWTFTDPSSFEIAN</sequence>
<dbReference type="Proteomes" id="UP000036932">
    <property type="component" value="Unassembled WGS sequence"/>
</dbReference>
<dbReference type="Gene3D" id="1.10.287.1060">
    <property type="entry name" value="ESAT-6-like"/>
    <property type="match status" value="1"/>
</dbReference>
<evidence type="ECO:0000313" key="2">
    <source>
        <dbReference type="Proteomes" id="UP000036932"/>
    </source>
</evidence>
<comment type="caution">
    <text evidence="1">The sequence shown here is derived from an EMBL/GenBank/DDBJ whole genome shotgun (WGS) entry which is preliminary data.</text>
</comment>
<dbReference type="OrthoDB" id="2589860at2"/>
<evidence type="ECO:0008006" key="3">
    <source>
        <dbReference type="Google" id="ProtNLM"/>
    </source>
</evidence>
<proteinExistence type="predicted"/>
<reference evidence="2" key="1">
    <citation type="submission" date="2015-08" db="EMBL/GenBank/DDBJ databases">
        <title>Genome sequencing project for genomic taxonomy and phylogenomics of Bacillus-like bacteria.</title>
        <authorList>
            <person name="Liu B."/>
            <person name="Wang J."/>
            <person name="Zhu Y."/>
            <person name="Liu G."/>
            <person name="Chen Q."/>
            <person name="Chen Z."/>
            <person name="Lan J."/>
            <person name="Che J."/>
            <person name="Ge C."/>
            <person name="Shi H."/>
            <person name="Pan Z."/>
            <person name="Liu X."/>
        </authorList>
    </citation>
    <scope>NUCLEOTIDE SEQUENCE [LARGE SCALE GENOMIC DNA]</scope>
    <source>
        <strain evidence="2">FJAT-22460</strain>
    </source>
</reference>
<gene>
    <name evidence="1" type="ORF">AM231_12670</name>
</gene>
<evidence type="ECO:0000313" key="1">
    <source>
        <dbReference type="EMBL" id="KOR89901.1"/>
    </source>
</evidence>
<name>A0A0M1P600_9BACL</name>
<dbReference type="EMBL" id="LIUT01000001">
    <property type="protein sequence ID" value="KOR89901.1"/>
    <property type="molecule type" value="Genomic_DNA"/>
</dbReference>
<organism evidence="1 2">
    <name type="scientific">Paenibacillus solani</name>
    <dbReference type="NCBI Taxonomy" id="1705565"/>
    <lineage>
        <taxon>Bacteria</taxon>
        <taxon>Bacillati</taxon>
        <taxon>Bacillota</taxon>
        <taxon>Bacilli</taxon>
        <taxon>Bacillales</taxon>
        <taxon>Paenibacillaceae</taxon>
        <taxon>Paenibacillus</taxon>
    </lineage>
</organism>